<feature type="region of interest" description="Disordered" evidence="1">
    <location>
        <begin position="1186"/>
        <end position="1209"/>
    </location>
</feature>
<dbReference type="InterPro" id="IPR012334">
    <property type="entry name" value="Pectin_lyas_fold"/>
</dbReference>
<keyword evidence="3" id="KW-1185">Reference proteome</keyword>
<proteinExistence type="predicted"/>
<comment type="caution">
    <text evidence="2">The sequence shown here is derived from an EMBL/GenBank/DDBJ whole genome shotgun (WGS) entry which is preliminary data.</text>
</comment>
<dbReference type="EMBL" id="JMIW01000001">
    <property type="protein sequence ID" value="KEO92066.1"/>
    <property type="molecule type" value="Genomic_DNA"/>
</dbReference>
<name>A0A074MB78_ERYLO</name>
<feature type="region of interest" description="Disordered" evidence="1">
    <location>
        <begin position="47"/>
        <end position="89"/>
    </location>
</feature>
<dbReference type="SUPFAM" id="SSF51126">
    <property type="entry name" value="Pectin lyase-like"/>
    <property type="match status" value="1"/>
</dbReference>
<evidence type="ECO:0000313" key="3">
    <source>
        <dbReference type="Proteomes" id="UP000027647"/>
    </source>
</evidence>
<dbReference type="InterPro" id="IPR011050">
    <property type="entry name" value="Pectin_lyase_fold/virulence"/>
</dbReference>
<feature type="compositionally biased region" description="Polar residues" evidence="1">
    <location>
        <begin position="119"/>
        <end position="130"/>
    </location>
</feature>
<dbReference type="STRING" id="1044.EH31_05180"/>
<feature type="compositionally biased region" description="Acidic residues" evidence="1">
    <location>
        <begin position="3677"/>
        <end position="3693"/>
    </location>
</feature>
<feature type="compositionally biased region" description="Low complexity" evidence="1">
    <location>
        <begin position="74"/>
        <end position="89"/>
    </location>
</feature>
<feature type="compositionally biased region" description="Low complexity" evidence="1">
    <location>
        <begin position="1041"/>
        <end position="1054"/>
    </location>
</feature>
<feature type="region of interest" description="Disordered" evidence="1">
    <location>
        <begin position="115"/>
        <end position="145"/>
    </location>
</feature>
<feature type="region of interest" description="Disordered" evidence="1">
    <location>
        <begin position="3593"/>
        <end position="3693"/>
    </location>
</feature>
<organism evidence="2 3">
    <name type="scientific">Erythrobacter longus</name>
    <dbReference type="NCBI Taxonomy" id="1044"/>
    <lineage>
        <taxon>Bacteria</taxon>
        <taxon>Pseudomonadati</taxon>
        <taxon>Pseudomonadota</taxon>
        <taxon>Alphaproteobacteria</taxon>
        <taxon>Sphingomonadales</taxon>
        <taxon>Erythrobacteraceae</taxon>
        <taxon>Erythrobacter/Porphyrobacter group</taxon>
        <taxon>Erythrobacter</taxon>
    </lineage>
</organism>
<feature type="compositionally biased region" description="Pro residues" evidence="1">
    <location>
        <begin position="3595"/>
        <end position="3616"/>
    </location>
</feature>
<sequence length="3693" mass="362067">MMNNTNPTRPNLLQNAQQQRPLRLKWMRSGSILAAASAMIASGVPAHAQAGPGVRGPSAPSMQTRLPQGASEFRVPSQSQSQVRSPAQSPVRIIQVPGAGAPTVNVPTVNTPVVPPASTPITTSSNNQPLASGPTAPSPRAATSANGVSVNASAAFDDTRVRFTPGAAADTVELLGTSAIIDWTTFDTGTGSAVTFLGSERNLAFTSNNSDYTVLNRITTPGVESPVLINGNVTSTTSGGQTIGGAVWFSSAGGLIIGSEASFNIGSLLLTTSQLDPNDVVAGASAINFLGVSDPASSVTIQSGAQINALNNNSYVAVLAPRIVQNGTVNVNGSTAYVAAEEATLTIQNNLFDISVSVGSEDRDGIIHGGTTTGPSSTGITDEQAIYFVAVPKNDALTMLLGGEIGYAAAGSASVVNGNIILTTGDRVVRSERTERINGNDVEVSFNTLDTSVDGGAAGSIVLENLELTSDTQIFAEDTVGLRALSTLDDGDFDIIVGSATNQADLTIFGGSAVDISVSEVALIDVSGSLTVRAGDGAGNGGDINVDVDFADGFSSPDGGTLAVGNNLILDASGRGLDDIGNFRNNGGQGIGGDGVGGDINVTIGQLAGINVGGTFTVDTSASGGRGEVRHGSATAGSSTFTLNDGFVDIGGSLNFDARGREAGTLVFDGDALEGADATAGNVTVTLNGGGVDLGALDIRVGATATRGTDSSIAQSNDASAGSVLVDITGGAHFFGGVNINAVADAATSFDGISSENFRGQAGRGQAIVNVTNSDTLLDVFGSFDIDAGTIGSVSAPVGDAVAVSITNTGFNTGSGLTISGVLQINTSAEDGAPGVLSEAGGISVTADNGSVFADNFFFSADARHDFRDEADRRGTDFQGGTVNITATNDGSIFVNGFSFISADGSGTPDENDPGSGNGQGGSITVLADNGSISFGSFLSLDANGFTSVGENQNGQTGEGRGGTVNITVQGSTGRLNFNDLTAGTDGSFTFDGEVLETDFLGSGSTGIGGLTQFNVLGGTLTAQDITVSSDGEGGPGGEFPDGTTNLANGLQNTGTGGTGTGGEVVFNLDGGDATLVNLDITSNGVGGRGAPGSASDGTNAGDGGDSFGGRATFNAISGNLTVTDTLTVEATGNIGFSSGAFGGEGGFGRASIGGRGGDATGGTATFNLDGTATVDATNVVVSTQAFGGEGGDSRAESNGPADQGGGDGGNAVGGLAVFNDIAGNLTFSTLTVNASGLGGDGGRSRGDFSGSIPQGAGGFGGSGRGGSALISLNQDDTDPKEYSVISRGLGGDGADGAFAGDGGEGIGGTAELAVNDVFVEFEALTIDASATGGLPGTVTGDQLADGGRGGDATGGNARLLVSGPNADFQANSTISITAGATGAAGAIGYASNNDFAASGSGGAGGNAIGGSATIAVEDDALIAIDSFDFALNSDSVGGAGADGQDQLFGLNAGAGGRGGAATGGVVGITAARGGEVTIVNSFTSGPFALSSTGTGGAGGAGGNGTSTDTVGRGGIGGTGTGGSPLLNAVGGTINIADVTLLASGFGGSGGPNGQDINNPLDSVPSRGGDGSGGSPRIEAVEGSPGVINLGNVSIFANGTSGGGFGSTNSGGQVTIIDTSTSPGGNITVDDLVIDATGAEGTIGGLISILSNSGPITVNGILDLDVTGDITIAMEGDGQLLANPGGSIVNPATFNASGDITISHLNRAEGIATLDVGSNFTADSSAGTFDAFNDGSIAVGARAQITAEDVLYSTIESSLATSLTARGGSITGTTDGAIIASSVVDAITLDAARDVTFGTLISDTDGSIMVDAGGDITGGTADSFEIVNLSAPGTIAVDLINAGRSGTATGQINVNGGNLDIGSIDASGIVNLTSLTGDLSVDSLTTTTSADLGSANAINVGTGTVGAFTGMAVTDVTIGSLTTTGGFGDLRIVAGDTADVGTLNSNRLINVQATDIVGSDITALASIDLNAADTIDLGDIATTSSANITLGTDAGDITTGQITAAQGLVTVSAGGNGDIAGVVSSAGTSVVTIGDLIIGDVDAGGNGSFNVGGNLTAGNLFAGTTSPGLRVNTGGDADIQSATTNGILDLNITGALTGGDFVGQGAVGVLTIDAASVDVDLVESTNGTATVLAPGAVSIGNFVAELNSSITGASVNLDAGTVNRSLAVTSNTGDITGLGSIIVANSATFNSAANIAIGTLEAGSISLTSAGDLRFNGLTSPTAITLSAVNGTIGATTPGEGDIDSGVEVDLTAEAIDIGDVTSAGSITASTSVGDASFGALTAGTTIDITANANPLAESVTSGGNVTLTGASVGLDGGDVGGSLTLNALDGGITLAFDGDEQLVVADAALFTATGDMLVTHTNNTNEVISVDVGLGTLVDIGGSFTSEAGSILNSGIDLTMRVSGGIDAADLRAVEAILLESGGSITLNDASVIGPQNVSNNTGITLRAGLFDLGSGLIVFDNLANATITGDVTSYANIDIIAGGTVVFESGSNTAADNALIVNTGDDIIIEAVAQLSAANNPTTVFDPASPFDGGPNLILNAGGEQNLLSIPATPIASLVIDGTLNANDAAIILEGNAIEGLDSTLIAGSISADVRDAPDPGFSLSDDDGLLIGPCLQGIICLGDMDADNIIQIGIGSNNDAIQLFIEQAQITANDISIRTRNSIVMGTDGINTDINATGTFFAESITGDVDLRDTTIGADQILIAAAGSVTGSGFLTSDNDIGIDVGDSIILSGIVTAGELVAVEEVGGLIEGQYNVPGDFIVGLYSQGSSDINLVTGGSIDIGEAVSPNSISLSANDDAFLGTTNITGDLFIIGATAGYSQLDAGGEIVVETFGGSITADLEGSATAGAQVELIAAGDVDVGNLSAGSFVSVDAGGNALFGFVDAGAEVFVNAGGSVAGQDIFAGGDVTIDGGFIQLGDIDSPETVSITGSSIAVDQVTATNILLNSSSDILFNLLDSTNSITLEAIAGSIASNGGAGDIISDGDVVLEAMDIAIGDVTSLGSVTADASDGDATFGFVDADQDITIFATGTPTLAGVISGGNTSITGSVVALNSGDVGGDLSLVATSGDVTLDNTAAGGDLLVDAANTASLGNSSADGAIEASAFEIMFDTLAAGSTVTMISGTIIEGGALTAGGSVTMTAGSGGTPGSGGSGGPVTIGEPGEIVLGTLTAPDADLLANGGPVTVADAVIDGLLRAEGTAIDVMSSTDLTIEAIANDGDVDVFAARELEAVIANATGDVNLTSDNTDLIVNDAQGVNINLNAADRIEISGIADAENALVVTAFGLFDAVNGSALGETIDIFSTDVALGSDSIIGDASRTSSITFETFSDMTIGGGASDDLPYQIDNFELTRISSGGDLNFTAFADGSTPNALIILDTLDLRAGFGFGNSNQNFAQTGSLNFTAQGDIEVIGNVNVAGALSDTSITFDADNLVRIDSANGGIFVLDTDGLISGDLSIFATDFLAVTDQALNDIDAGLSLEDIDARLANNDGVDRPDGVIRADALTIQTTASDVFIQNTVAGTEFDERRGFEVNSLSISTGGSTAQPIVINGVVAGQTGVGAIAVTTIGATPAAASTINGCLIANPASCTTTVTPPPPPPLPGPTPPPAPPPPPSQETEQTNEVETRDLIDDGLSPPDVQPEGPLDGGLINLTPEASFGDDPLIDDPVTGAGNEDFWVDEEEPCEEGEDCDT</sequence>
<feature type="compositionally biased region" description="Low complexity" evidence="1">
    <location>
        <begin position="131"/>
        <end position="145"/>
    </location>
</feature>
<reference evidence="2 3" key="1">
    <citation type="submission" date="2014-04" db="EMBL/GenBank/DDBJ databases">
        <title>A comprehensive comparison of genomes of Erythrobacter spp. strains.</title>
        <authorList>
            <person name="Zheng Q."/>
        </authorList>
    </citation>
    <scope>NUCLEOTIDE SEQUENCE [LARGE SCALE GENOMIC DNA]</scope>
    <source>
        <strain evidence="2 3">DSM 6997</strain>
    </source>
</reference>
<feature type="region of interest" description="Disordered" evidence="1">
    <location>
        <begin position="904"/>
        <end position="923"/>
    </location>
</feature>
<feature type="region of interest" description="Disordered" evidence="1">
    <location>
        <begin position="1030"/>
        <end position="1059"/>
    </location>
</feature>
<evidence type="ECO:0000313" key="2">
    <source>
        <dbReference type="EMBL" id="KEO92066.1"/>
    </source>
</evidence>
<gene>
    <name evidence="2" type="ORF">EH31_05180</name>
</gene>
<accession>A0A074MB78</accession>
<feature type="compositionally biased region" description="Gly residues" evidence="1">
    <location>
        <begin position="1256"/>
        <end position="1267"/>
    </location>
</feature>
<dbReference type="Gene3D" id="2.160.20.10">
    <property type="entry name" value="Single-stranded right-handed beta-helix, Pectin lyase-like"/>
    <property type="match status" value="1"/>
</dbReference>
<dbReference type="Proteomes" id="UP000027647">
    <property type="component" value="Unassembled WGS sequence"/>
</dbReference>
<protein>
    <submittedName>
        <fullName evidence="2">Uncharacterized protein</fullName>
    </submittedName>
</protein>
<evidence type="ECO:0000256" key="1">
    <source>
        <dbReference type="SAM" id="MobiDB-lite"/>
    </source>
</evidence>
<feature type="region of interest" description="Disordered" evidence="1">
    <location>
        <begin position="1551"/>
        <end position="1576"/>
    </location>
</feature>
<dbReference type="eggNOG" id="COG3210">
    <property type="taxonomic scope" value="Bacteria"/>
</dbReference>
<feature type="region of interest" description="Disordered" evidence="1">
    <location>
        <begin position="1245"/>
        <end position="1278"/>
    </location>
</feature>